<keyword evidence="2" id="KW-0808">Transferase</keyword>
<evidence type="ECO:0000256" key="2">
    <source>
        <dbReference type="ARBA" id="ARBA00022679"/>
    </source>
</evidence>
<dbReference type="AlphaFoldDB" id="A0A1B1AJS1"/>
<name>A0A1B1AJS1_9PROT</name>
<dbReference type="InterPro" id="IPR018357">
    <property type="entry name" value="Hexapep_transf_CS"/>
</dbReference>
<dbReference type="Gene3D" id="2.160.10.10">
    <property type="entry name" value="Hexapeptide repeat proteins"/>
    <property type="match status" value="1"/>
</dbReference>
<dbReference type="GO" id="GO:0005829">
    <property type="term" value="C:cytosol"/>
    <property type="evidence" value="ECO:0007669"/>
    <property type="project" value="TreeGrafter"/>
</dbReference>
<evidence type="ECO:0000313" key="5">
    <source>
        <dbReference type="EMBL" id="ANP46819.1"/>
    </source>
</evidence>
<dbReference type="STRING" id="1759059.ATE48_13305"/>
<gene>
    <name evidence="5" type="ORF">ATE48_13305</name>
</gene>
<sequence>MPAWTLASDDHAFANGFAFEEVTTPEAALSALRAKVSVADERDAALLVGVWRQFRESAEIGPNVRLALNARLINLSERNRARLPGDCVIRGVLKLEAGAELEIGRFCYVGDGVVISAKESISIGDSTLIAHGVQLFDNNTHPTSAAQRELQFRRMIGYKDRNGPMAIESEPISIGRRCWVGMNSIVMKGVSIGDDTIVASGSVVVASLPEGVIAAGNPARIVRELTAEERNS</sequence>
<evidence type="ECO:0000256" key="3">
    <source>
        <dbReference type="ARBA" id="ARBA00022737"/>
    </source>
</evidence>
<dbReference type="OrthoDB" id="9815592at2"/>
<dbReference type="EMBL" id="CP013244">
    <property type="protein sequence ID" value="ANP46819.1"/>
    <property type="molecule type" value="Genomic_DNA"/>
</dbReference>
<keyword evidence="3" id="KW-0677">Repeat</keyword>
<dbReference type="FunCoup" id="A0A1B1AJS1">
    <property type="interactions" value="275"/>
</dbReference>
<dbReference type="RefSeq" id="WP_066772284.1">
    <property type="nucleotide sequence ID" value="NZ_CP013244.1"/>
</dbReference>
<dbReference type="InterPro" id="IPR001451">
    <property type="entry name" value="Hexapep"/>
</dbReference>
<keyword evidence="4" id="KW-0012">Acyltransferase</keyword>
<dbReference type="CDD" id="cd04647">
    <property type="entry name" value="LbH_MAT_like"/>
    <property type="match status" value="1"/>
</dbReference>
<organism evidence="5 6">
    <name type="scientific">Candidatus Viadribacter manganicus</name>
    <dbReference type="NCBI Taxonomy" id="1759059"/>
    <lineage>
        <taxon>Bacteria</taxon>
        <taxon>Pseudomonadati</taxon>
        <taxon>Pseudomonadota</taxon>
        <taxon>Alphaproteobacteria</taxon>
        <taxon>Hyphomonadales</taxon>
        <taxon>Hyphomonadaceae</taxon>
        <taxon>Candidatus Viadribacter</taxon>
    </lineage>
</organism>
<dbReference type="InParanoid" id="A0A1B1AJS1"/>
<proteinExistence type="inferred from homology"/>
<dbReference type="PROSITE" id="PS00101">
    <property type="entry name" value="HEXAPEP_TRANSFERASES"/>
    <property type="match status" value="1"/>
</dbReference>
<dbReference type="KEGG" id="cbot:ATE48_13305"/>
<comment type="similarity">
    <text evidence="1">Belongs to the transferase hexapeptide repeat family.</text>
</comment>
<keyword evidence="6" id="KW-1185">Reference proteome</keyword>
<dbReference type="Proteomes" id="UP000092498">
    <property type="component" value="Chromosome"/>
</dbReference>
<reference evidence="5 6" key="1">
    <citation type="submission" date="2015-11" db="EMBL/GenBank/DDBJ databases">
        <title>Whole-Genome Sequence of Candidatus Oderbacter manganicum from the National Park Lower Oder Valley, Germany.</title>
        <authorList>
            <person name="Braun B."/>
            <person name="Liere K."/>
            <person name="Szewzyk U."/>
        </authorList>
    </citation>
    <scope>NUCLEOTIDE SEQUENCE [LARGE SCALE GENOMIC DNA]</scope>
    <source>
        <strain evidence="5 6">OTSz_A_272</strain>
    </source>
</reference>
<dbReference type="SUPFAM" id="SSF51161">
    <property type="entry name" value="Trimeric LpxA-like enzymes"/>
    <property type="match status" value="1"/>
</dbReference>
<accession>A0A1B1AJS1</accession>
<evidence type="ECO:0000256" key="4">
    <source>
        <dbReference type="ARBA" id="ARBA00023315"/>
    </source>
</evidence>
<dbReference type="InterPro" id="IPR011004">
    <property type="entry name" value="Trimer_LpxA-like_sf"/>
</dbReference>
<dbReference type="InterPro" id="IPR051159">
    <property type="entry name" value="Hexapeptide_acetyltransf"/>
</dbReference>
<evidence type="ECO:0000313" key="6">
    <source>
        <dbReference type="Proteomes" id="UP000092498"/>
    </source>
</evidence>
<evidence type="ECO:0008006" key="7">
    <source>
        <dbReference type="Google" id="ProtNLM"/>
    </source>
</evidence>
<dbReference type="GO" id="GO:0008374">
    <property type="term" value="F:O-acyltransferase activity"/>
    <property type="evidence" value="ECO:0007669"/>
    <property type="project" value="TreeGrafter"/>
</dbReference>
<dbReference type="Pfam" id="PF00132">
    <property type="entry name" value="Hexapep"/>
    <property type="match status" value="1"/>
</dbReference>
<dbReference type="PANTHER" id="PTHR23416:SF23">
    <property type="entry name" value="ACETYLTRANSFERASE C18B11.09C-RELATED"/>
    <property type="match status" value="1"/>
</dbReference>
<protein>
    <recommendedName>
        <fullName evidence="7">Acetyltransferase</fullName>
    </recommendedName>
</protein>
<evidence type="ECO:0000256" key="1">
    <source>
        <dbReference type="ARBA" id="ARBA00007274"/>
    </source>
</evidence>
<dbReference type="PANTHER" id="PTHR23416">
    <property type="entry name" value="SIALIC ACID SYNTHASE-RELATED"/>
    <property type="match status" value="1"/>
</dbReference>